<reference evidence="1" key="1">
    <citation type="submission" date="2022-11" db="EMBL/GenBank/DDBJ databases">
        <authorList>
            <person name="Morgan W.R."/>
            <person name="Tartar A."/>
        </authorList>
    </citation>
    <scope>NUCLEOTIDE SEQUENCE</scope>
    <source>
        <strain evidence="1">ARSEF 373</strain>
    </source>
</reference>
<comment type="caution">
    <text evidence="1">The sequence shown here is derived from an EMBL/GenBank/DDBJ whole genome shotgun (WGS) entry which is preliminary data.</text>
</comment>
<dbReference type="AlphaFoldDB" id="A0AAV2Z751"/>
<evidence type="ECO:0000313" key="1">
    <source>
        <dbReference type="EMBL" id="DBA01502.1"/>
    </source>
</evidence>
<gene>
    <name evidence="1" type="ORF">N0F65_004852</name>
</gene>
<proteinExistence type="predicted"/>
<organism evidence="1 2">
    <name type="scientific">Lagenidium giganteum</name>
    <dbReference type="NCBI Taxonomy" id="4803"/>
    <lineage>
        <taxon>Eukaryota</taxon>
        <taxon>Sar</taxon>
        <taxon>Stramenopiles</taxon>
        <taxon>Oomycota</taxon>
        <taxon>Peronosporomycetes</taxon>
        <taxon>Pythiales</taxon>
        <taxon>Pythiaceae</taxon>
    </lineage>
</organism>
<evidence type="ECO:0000313" key="2">
    <source>
        <dbReference type="Proteomes" id="UP001146120"/>
    </source>
</evidence>
<dbReference type="EMBL" id="DAKRPA010000046">
    <property type="protein sequence ID" value="DBA01502.1"/>
    <property type="molecule type" value="Genomic_DNA"/>
</dbReference>
<name>A0AAV2Z751_9STRA</name>
<accession>A0AAV2Z751</accession>
<keyword evidence="2" id="KW-1185">Reference proteome</keyword>
<dbReference type="Proteomes" id="UP001146120">
    <property type="component" value="Unassembled WGS sequence"/>
</dbReference>
<reference evidence="1" key="2">
    <citation type="journal article" date="2023" name="Microbiol Resour">
        <title>Decontamination and Annotation of the Draft Genome Sequence of the Oomycete Lagenidium giganteum ARSEF 373.</title>
        <authorList>
            <person name="Morgan W.R."/>
            <person name="Tartar A."/>
        </authorList>
    </citation>
    <scope>NUCLEOTIDE SEQUENCE</scope>
    <source>
        <strain evidence="1">ARSEF 373</strain>
    </source>
</reference>
<protein>
    <submittedName>
        <fullName evidence="1">Uncharacterized protein</fullName>
    </submittedName>
</protein>
<sequence>MLGAFHCRILTRVVQRTACQRVYLDRRTQGVCDGELPWWQSVPILPQNTRNGCDTTTARACCMPN</sequence>